<evidence type="ECO:0000259" key="16">
    <source>
        <dbReference type="PROSITE" id="PS50885"/>
    </source>
</evidence>
<dbReference type="CDD" id="cd12914">
    <property type="entry name" value="PDC1_DGC_like"/>
    <property type="match status" value="1"/>
</dbReference>
<evidence type="ECO:0000313" key="17">
    <source>
        <dbReference type="EMBL" id="KKQ40912.1"/>
    </source>
</evidence>
<proteinExistence type="predicted"/>
<dbReference type="EC" id="2.7.13.3" evidence="3"/>
<keyword evidence="9" id="KW-0418">Kinase</keyword>
<evidence type="ECO:0000256" key="12">
    <source>
        <dbReference type="ARBA" id="ARBA00023012"/>
    </source>
</evidence>
<dbReference type="Gene3D" id="6.10.340.10">
    <property type="match status" value="1"/>
</dbReference>
<feature type="transmembrane region" description="Helical" evidence="15">
    <location>
        <begin position="9"/>
        <end position="30"/>
    </location>
</feature>
<accession>A0A0G0HFC0</accession>
<comment type="catalytic activity">
    <reaction evidence="1">
        <text>ATP + protein L-histidine = ADP + protein N-phospho-L-histidine.</text>
        <dbReference type="EC" id="2.7.13.3"/>
    </reaction>
</comment>
<keyword evidence="12" id="KW-0902">Two-component regulatory system</keyword>
<dbReference type="GO" id="GO:0005886">
    <property type="term" value="C:plasma membrane"/>
    <property type="evidence" value="ECO:0007669"/>
    <property type="project" value="UniProtKB-SubCell"/>
</dbReference>
<dbReference type="PANTHER" id="PTHR45528">
    <property type="entry name" value="SENSOR HISTIDINE KINASE CPXA"/>
    <property type="match status" value="1"/>
</dbReference>
<dbReference type="InterPro" id="IPR050398">
    <property type="entry name" value="HssS/ArlS-like"/>
</dbReference>
<evidence type="ECO:0000256" key="13">
    <source>
        <dbReference type="ARBA" id="ARBA00023136"/>
    </source>
</evidence>
<dbReference type="EMBL" id="LBTN01000010">
    <property type="protein sequence ID" value="KKQ40912.1"/>
    <property type="molecule type" value="Genomic_DNA"/>
</dbReference>
<evidence type="ECO:0000256" key="15">
    <source>
        <dbReference type="SAM" id="Phobius"/>
    </source>
</evidence>
<comment type="subcellular location">
    <subcellularLocation>
        <location evidence="2">Cell membrane</location>
        <topology evidence="2">Multi-pass membrane protein</topology>
    </subcellularLocation>
</comment>
<keyword evidence="14" id="KW-0175">Coiled coil</keyword>
<evidence type="ECO:0000256" key="4">
    <source>
        <dbReference type="ARBA" id="ARBA00022475"/>
    </source>
</evidence>
<dbReference type="Pfam" id="PF00672">
    <property type="entry name" value="HAMP"/>
    <property type="match status" value="1"/>
</dbReference>
<evidence type="ECO:0000256" key="6">
    <source>
        <dbReference type="ARBA" id="ARBA00022679"/>
    </source>
</evidence>
<dbReference type="SUPFAM" id="SSF158472">
    <property type="entry name" value="HAMP domain-like"/>
    <property type="match status" value="1"/>
</dbReference>
<organism evidence="17 18">
    <name type="scientific">Candidatus Magasanikbacteria bacterium GW2011_GWA2_37_8</name>
    <dbReference type="NCBI Taxonomy" id="1619036"/>
    <lineage>
        <taxon>Bacteria</taxon>
        <taxon>Candidatus Magasanikiibacteriota</taxon>
    </lineage>
</organism>
<comment type="caution">
    <text evidence="17">The sequence shown here is derived from an EMBL/GenBank/DDBJ whole genome shotgun (WGS) entry which is preliminary data.</text>
</comment>
<evidence type="ECO:0000256" key="10">
    <source>
        <dbReference type="ARBA" id="ARBA00022840"/>
    </source>
</evidence>
<dbReference type="AlphaFoldDB" id="A0A0G0HFC0"/>
<keyword evidence="5" id="KW-0597">Phosphoprotein</keyword>
<dbReference type="PROSITE" id="PS50885">
    <property type="entry name" value="HAMP"/>
    <property type="match status" value="1"/>
</dbReference>
<evidence type="ECO:0000313" key="18">
    <source>
        <dbReference type="Proteomes" id="UP000034333"/>
    </source>
</evidence>
<evidence type="ECO:0000256" key="14">
    <source>
        <dbReference type="SAM" id="Coils"/>
    </source>
</evidence>
<sequence length="434" mass="49083">MKLKLKTKLSLVIIGIISFFGILSVLFVYIQTKASLVSEVKQGLGSVSLVQAHGLVSIFQSGGNLVKSIAVDDTIIEYMRVKDKNPVIEEPIMFDSVGGRVEISDKATLRRLTRYNINDQYSAIYLISTNGTTWESTDKTFVGQNYAFRDYFKQAISGNPWVDVSIGVTSQKLGYYFSYPVKSSAGDILGVVVVKMMPDTINKFILSNNIRGNEVLMFTDSDGVIIFSNDESRIYKSLGLLSPEQQSLIREKKRYSGLEIKPLDYGDVQNDLALVYKYKIYEISDEIDKKKEIVNLTKIGDLPFYLVIERGLEELVAPAMRIALLLSLLVFLAAMFAIVAIIFLVNRILRPLDVLENGVQQLGKENFDYKFTISTGDELEELGKSFDNMAVKLKVSYSKLKEQIEKLNRTNHLIVEREKKMIELKKQIKEHKNS</sequence>
<keyword evidence="4" id="KW-1003">Cell membrane</keyword>
<keyword evidence="10" id="KW-0067">ATP-binding</keyword>
<evidence type="ECO:0000256" key="2">
    <source>
        <dbReference type="ARBA" id="ARBA00004651"/>
    </source>
</evidence>
<dbReference type="PANTHER" id="PTHR45528:SF1">
    <property type="entry name" value="SENSOR HISTIDINE KINASE CPXA"/>
    <property type="match status" value="1"/>
</dbReference>
<dbReference type="SUPFAM" id="SSF103190">
    <property type="entry name" value="Sensory domain-like"/>
    <property type="match status" value="1"/>
</dbReference>
<evidence type="ECO:0000256" key="1">
    <source>
        <dbReference type="ARBA" id="ARBA00000085"/>
    </source>
</evidence>
<name>A0A0G0HFC0_9BACT</name>
<dbReference type="CDD" id="cd06225">
    <property type="entry name" value="HAMP"/>
    <property type="match status" value="1"/>
</dbReference>
<protein>
    <recommendedName>
        <fullName evidence="3">histidine kinase</fullName>
        <ecNumber evidence="3">2.7.13.3</ecNumber>
    </recommendedName>
</protein>
<dbReference type="GO" id="GO:0000155">
    <property type="term" value="F:phosphorelay sensor kinase activity"/>
    <property type="evidence" value="ECO:0007669"/>
    <property type="project" value="TreeGrafter"/>
</dbReference>
<dbReference type="InterPro" id="IPR029151">
    <property type="entry name" value="Sensor-like_sf"/>
</dbReference>
<evidence type="ECO:0000256" key="11">
    <source>
        <dbReference type="ARBA" id="ARBA00022989"/>
    </source>
</evidence>
<feature type="domain" description="HAMP" evidence="16">
    <location>
        <begin position="346"/>
        <end position="398"/>
    </location>
</feature>
<keyword evidence="11 15" id="KW-1133">Transmembrane helix</keyword>
<keyword evidence="13 15" id="KW-0472">Membrane</keyword>
<keyword evidence="7 15" id="KW-0812">Transmembrane</keyword>
<dbReference type="Proteomes" id="UP000034333">
    <property type="component" value="Unassembled WGS sequence"/>
</dbReference>
<dbReference type="GO" id="GO:0005524">
    <property type="term" value="F:ATP binding"/>
    <property type="evidence" value="ECO:0007669"/>
    <property type="project" value="UniProtKB-KW"/>
</dbReference>
<dbReference type="InterPro" id="IPR033479">
    <property type="entry name" value="dCache_1"/>
</dbReference>
<keyword evidence="8" id="KW-0547">Nucleotide-binding</keyword>
<feature type="coiled-coil region" evidence="14">
    <location>
        <begin position="390"/>
        <end position="434"/>
    </location>
</feature>
<dbReference type="Pfam" id="PF02743">
    <property type="entry name" value="dCache_1"/>
    <property type="match status" value="1"/>
</dbReference>
<dbReference type="InterPro" id="IPR003660">
    <property type="entry name" value="HAMP_dom"/>
</dbReference>
<evidence type="ECO:0000256" key="5">
    <source>
        <dbReference type="ARBA" id="ARBA00022553"/>
    </source>
</evidence>
<gene>
    <name evidence="17" type="ORF">US58_C0010G0013</name>
</gene>
<evidence type="ECO:0000256" key="8">
    <source>
        <dbReference type="ARBA" id="ARBA00022741"/>
    </source>
</evidence>
<feature type="transmembrane region" description="Helical" evidence="15">
    <location>
        <begin position="322"/>
        <end position="345"/>
    </location>
</feature>
<dbReference type="Gene3D" id="3.30.450.20">
    <property type="entry name" value="PAS domain"/>
    <property type="match status" value="2"/>
</dbReference>
<evidence type="ECO:0000256" key="3">
    <source>
        <dbReference type="ARBA" id="ARBA00012438"/>
    </source>
</evidence>
<keyword evidence="6" id="KW-0808">Transferase</keyword>
<dbReference type="SMART" id="SM00304">
    <property type="entry name" value="HAMP"/>
    <property type="match status" value="1"/>
</dbReference>
<evidence type="ECO:0000256" key="9">
    <source>
        <dbReference type="ARBA" id="ARBA00022777"/>
    </source>
</evidence>
<evidence type="ECO:0000256" key="7">
    <source>
        <dbReference type="ARBA" id="ARBA00022692"/>
    </source>
</evidence>
<dbReference type="STRING" id="1619036.US58_C0010G0013"/>
<reference evidence="17 18" key="1">
    <citation type="journal article" date="2015" name="Nature">
        <title>rRNA introns, odd ribosomes, and small enigmatic genomes across a large radiation of phyla.</title>
        <authorList>
            <person name="Brown C.T."/>
            <person name="Hug L.A."/>
            <person name="Thomas B.C."/>
            <person name="Sharon I."/>
            <person name="Castelle C.J."/>
            <person name="Singh A."/>
            <person name="Wilkins M.J."/>
            <person name="Williams K.H."/>
            <person name="Banfield J.F."/>
        </authorList>
    </citation>
    <scope>NUCLEOTIDE SEQUENCE [LARGE SCALE GENOMIC DNA]</scope>
</reference>